<sequence>MADAPQMFSESWHRIAAQRLQLRPGVEVRRQQYRGELWYVVQDPFTNAFYRIRPGARRLLLHLTGRATVEEAWRRCLREDRESAPGQSEVIQLLGQLHQASLLQSDLAPDSRQLFERLRRHQQAQVRSTLSSVLFLRIPLWDPDRFLQRLLPLVRPAFGWAGFAVWAVVVLLAAKTAIDHRDQLFTRGQEVLAPGNLALLFGAFFVTKLLHEFGHAFACRVFGGQVHQMGIMLLVFSPVPYVDATASWAFRERWRRVWVGAAGMYVELFVASLAVFVWANTGSGMTNSLAYNILFVASVSTLLFNLNPLLRFDGYYLLSDLTETPNLHQRSRTQMFSWAERGLFGLADTPQPASTRREAAFLGLFGIASGIYRIFVFTVIILFVADKFFGLGLLAAAVGAFSLLVLPVWKFGRYLAREPRLGRQRPRAIAVTLGALALVTAFLALYPWPHHTYAPGVLQTREQARVYTAADGYLTEMTAVSGSTVRAGDLLVRMTNPELELRLVSAEARVRQVRLQENVALEQGGAGLRVLQRQRESAEAELADLRQRRGELEIRAPMDGVWVAPRAADLVGELTSRGRQLGIVIDPPDFEFTAIVAQDDSARLFAYAGTAAEIRLPGQAARPIAVSQVQLVPGRQNLLPTAALGWSAGGPVKIQPGDPDGVQTAEPYFKAIARVGVPGDAALLHGQTGLIRFTTGTEPLLQQGWRRFRQLLQQRYQL</sequence>
<keyword evidence="4" id="KW-1185">Reference proteome</keyword>
<dbReference type="Gene3D" id="2.40.50.100">
    <property type="match status" value="1"/>
</dbReference>
<dbReference type="CDD" id="cd05709">
    <property type="entry name" value="S2P-M50"/>
    <property type="match status" value="1"/>
</dbReference>
<dbReference type="Proteomes" id="UP000095228">
    <property type="component" value="Chromosome"/>
</dbReference>
<feature type="transmembrane region" description="Helical" evidence="2">
    <location>
        <begin position="190"/>
        <end position="210"/>
    </location>
</feature>
<dbReference type="RefSeq" id="WP_069961048.1">
    <property type="nucleotide sequence ID" value="NZ_CP016094.1"/>
</dbReference>
<dbReference type="InterPro" id="IPR001193">
    <property type="entry name" value="MBTPS2"/>
</dbReference>
<dbReference type="GO" id="GO:0004222">
    <property type="term" value="F:metalloendopeptidase activity"/>
    <property type="evidence" value="ECO:0007669"/>
    <property type="project" value="InterPro"/>
</dbReference>
<feature type="transmembrane region" description="Helical" evidence="2">
    <location>
        <begin position="359"/>
        <end position="383"/>
    </location>
</feature>
<dbReference type="SUPFAM" id="SSF111369">
    <property type="entry name" value="HlyD-like secretion proteins"/>
    <property type="match status" value="1"/>
</dbReference>
<feature type="transmembrane region" description="Helical" evidence="2">
    <location>
        <begin position="230"/>
        <end position="250"/>
    </location>
</feature>
<feature type="transmembrane region" description="Helical" evidence="2">
    <location>
        <begin position="160"/>
        <end position="178"/>
    </location>
</feature>
<dbReference type="KEGG" id="obg:Verru16b_00776"/>
<reference evidence="3 4" key="1">
    <citation type="submission" date="2016-06" db="EMBL/GenBank/DDBJ databases">
        <title>Three novel species with peptidoglycan cell walls form the new genus Lacunisphaera gen. nov. in the family Opitutaceae of the verrucomicrobial subdivision 4.</title>
        <authorList>
            <person name="Rast P."/>
            <person name="Gloeckner I."/>
            <person name="Jogler M."/>
            <person name="Boedeker C."/>
            <person name="Jeske O."/>
            <person name="Wiegand S."/>
            <person name="Reinhardt R."/>
            <person name="Schumann P."/>
            <person name="Rohde M."/>
            <person name="Spring S."/>
            <person name="Gloeckner F.O."/>
            <person name="Jogler C."/>
        </authorList>
    </citation>
    <scope>NUCLEOTIDE SEQUENCE [LARGE SCALE GENOMIC DNA]</scope>
    <source>
        <strain evidence="3 4">IG16b</strain>
    </source>
</reference>
<feature type="transmembrane region" description="Helical" evidence="2">
    <location>
        <begin position="291"/>
        <end position="310"/>
    </location>
</feature>
<dbReference type="EMBL" id="CP016094">
    <property type="protein sequence ID" value="AOS43721.1"/>
    <property type="molecule type" value="Genomic_DNA"/>
</dbReference>
<dbReference type="Gene3D" id="1.10.287.470">
    <property type="entry name" value="Helix hairpin bin"/>
    <property type="match status" value="1"/>
</dbReference>
<feature type="transmembrane region" description="Helical" evidence="2">
    <location>
        <begin position="429"/>
        <end position="448"/>
    </location>
</feature>
<evidence type="ECO:0000256" key="1">
    <source>
        <dbReference type="SAM" id="Coils"/>
    </source>
</evidence>
<keyword evidence="2" id="KW-0812">Transmembrane</keyword>
<evidence type="ECO:0000256" key="2">
    <source>
        <dbReference type="SAM" id="Phobius"/>
    </source>
</evidence>
<evidence type="ECO:0000313" key="3">
    <source>
        <dbReference type="EMBL" id="AOS43721.1"/>
    </source>
</evidence>
<organism evidence="3 4">
    <name type="scientific">Lacunisphaera limnophila</name>
    <dbReference type="NCBI Taxonomy" id="1838286"/>
    <lineage>
        <taxon>Bacteria</taxon>
        <taxon>Pseudomonadati</taxon>
        <taxon>Verrucomicrobiota</taxon>
        <taxon>Opitutia</taxon>
        <taxon>Opitutales</taxon>
        <taxon>Opitutaceae</taxon>
        <taxon>Lacunisphaera</taxon>
    </lineage>
</organism>
<protein>
    <submittedName>
        <fullName evidence="3">Peptidase family M50</fullName>
    </submittedName>
</protein>
<keyword evidence="2" id="KW-1133">Transmembrane helix</keyword>
<keyword evidence="1" id="KW-0175">Coiled coil</keyword>
<name>A0A1D8AS46_9BACT</name>
<dbReference type="GO" id="GO:0016020">
    <property type="term" value="C:membrane"/>
    <property type="evidence" value="ECO:0007669"/>
    <property type="project" value="InterPro"/>
</dbReference>
<keyword evidence="2" id="KW-0472">Membrane</keyword>
<dbReference type="PATRIC" id="fig|1838286.3.peg.784"/>
<dbReference type="PANTHER" id="PTHR13325">
    <property type="entry name" value="PROTEASE M50 MEMBRANE-BOUND TRANSCRIPTION FACTOR SITE 2 PROTEASE"/>
    <property type="match status" value="1"/>
</dbReference>
<gene>
    <name evidence="3" type="ORF">Verru16b_00776</name>
</gene>
<dbReference type="STRING" id="1838286.Verru16b_00776"/>
<dbReference type="PANTHER" id="PTHR13325:SF3">
    <property type="entry name" value="MEMBRANE-BOUND TRANSCRIPTION FACTOR SITE-2 PROTEASE"/>
    <property type="match status" value="1"/>
</dbReference>
<accession>A0A1D8AS46</accession>
<dbReference type="AlphaFoldDB" id="A0A1D8AS46"/>
<feature type="transmembrane region" description="Helical" evidence="2">
    <location>
        <begin position="257"/>
        <end position="279"/>
    </location>
</feature>
<feature type="transmembrane region" description="Helical" evidence="2">
    <location>
        <begin position="389"/>
        <end position="409"/>
    </location>
</feature>
<dbReference type="GO" id="GO:0031293">
    <property type="term" value="P:membrane protein intracellular domain proteolysis"/>
    <property type="evidence" value="ECO:0007669"/>
    <property type="project" value="TreeGrafter"/>
</dbReference>
<evidence type="ECO:0000313" key="4">
    <source>
        <dbReference type="Proteomes" id="UP000095228"/>
    </source>
</evidence>
<dbReference type="OrthoDB" id="9800627at2"/>
<proteinExistence type="predicted"/>
<dbReference type="GO" id="GO:0005737">
    <property type="term" value="C:cytoplasm"/>
    <property type="evidence" value="ECO:0007669"/>
    <property type="project" value="TreeGrafter"/>
</dbReference>
<feature type="coiled-coil region" evidence="1">
    <location>
        <begin position="528"/>
        <end position="555"/>
    </location>
</feature>